<evidence type="ECO:0000313" key="2">
    <source>
        <dbReference type="EMBL" id="SOE53150.1"/>
    </source>
</evidence>
<organism evidence="2 3">
    <name type="scientific">Salinibacterium xinjiangense</name>
    <dbReference type="NCBI Taxonomy" id="386302"/>
    <lineage>
        <taxon>Bacteria</taxon>
        <taxon>Bacillati</taxon>
        <taxon>Actinomycetota</taxon>
        <taxon>Actinomycetes</taxon>
        <taxon>Micrococcales</taxon>
        <taxon>Microbacteriaceae</taxon>
        <taxon>Salinibacterium</taxon>
    </lineage>
</organism>
<sequence length="90" mass="9903">MSSQWPESPEARTGVNRVPLKKSFGGTVRKFLFNTTLLSAVVGGWGTLQSTRKGPRDWRLILMWISWGATVAIAIGTIVKQANGDDELED</sequence>
<gene>
    <name evidence="2" type="ORF">SAMN06296378_0511</name>
</gene>
<reference evidence="2 3" key="1">
    <citation type="submission" date="2017-09" db="EMBL/GenBank/DDBJ databases">
        <authorList>
            <person name="Ehlers B."/>
            <person name="Leendertz F.H."/>
        </authorList>
    </citation>
    <scope>NUCLEOTIDE SEQUENCE [LARGE SCALE GENOMIC DNA]</scope>
    <source>
        <strain evidence="2 3">CGMCC 1.05381</strain>
    </source>
</reference>
<keyword evidence="1" id="KW-1133">Transmembrane helix</keyword>
<evidence type="ECO:0000256" key="1">
    <source>
        <dbReference type="SAM" id="Phobius"/>
    </source>
</evidence>
<feature type="transmembrane region" description="Helical" evidence="1">
    <location>
        <begin position="60"/>
        <end position="79"/>
    </location>
</feature>
<dbReference type="AlphaFoldDB" id="A0A2C8YRF6"/>
<accession>A0A2C8YRF6</accession>
<protein>
    <submittedName>
        <fullName evidence="2">Uncharacterized protein</fullName>
    </submittedName>
</protein>
<name>A0A2C8YRF6_9MICO</name>
<dbReference type="Proteomes" id="UP000219440">
    <property type="component" value="Unassembled WGS sequence"/>
</dbReference>
<feature type="transmembrane region" description="Helical" evidence="1">
    <location>
        <begin position="31"/>
        <end position="48"/>
    </location>
</feature>
<keyword evidence="1" id="KW-0472">Membrane</keyword>
<keyword evidence="3" id="KW-1185">Reference proteome</keyword>
<dbReference type="EMBL" id="OCST01000001">
    <property type="protein sequence ID" value="SOE53150.1"/>
    <property type="molecule type" value="Genomic_DNA"/>
</dbReference>
<proteinExistence type="predicted"/>
<keyword evidence="1" id="KW-0812">Transmembrane</keyword>
<evidence type="ECO:0000313" key="3">
    <source>
        <dbReference type="Proteomes" id="UP000219440"/>
    </source>
</evidence>